<accession>A0AAI8XN75</accession>
<evidence type="ECO:0000256" key="1">
    <source>
        <dbReference type="SAM" id="MobiDB-lite"/>
    </source>
</evidence>
<dbReference type="EMBL" id="AP027452">
    <property type="protein sequence ID" value="BDY31389.1"/>
    <property type="molecule type" value="Genomic_DNA"/>
</dbReference>
<dbReference type="Proteomes" id="UP001241092">
    <property type="component" value="Chromosome"/>
</dbReference>
<reference evidence="2" key="1">
    <citation type="submission" date="2023-03" db="EMBL/GenBank/DDBJ databases">
        <title>Draft genome sequence of a Mycolicibacterium mageritense strain H4_3_1 isolated from a hybrid biological-inorganic system reactor.</title>
        <authorList>
            <person name="Feng X."/>
            <person name="Kazama D."/>
            <person name="Sato K."/>
            <person name="Kobayashi H."/>
        </authorList>
    </citation>
    <scope>NUCLEOTIDE SEQUENCE</scope>
    <source>
        <strain evidence="2">H4_3_1</strain>
    </source>
</reference>
<sequence>MTTREENSVSDPDRTNGDRKINNIRYLPSRPHTKSITVEPRFEVVDSARTYATEELDRSVMDAFGHMEPLDYRDGLWKSFPLRLTHDSGGGWQIECGPFNFDSADVERIRQAIAAYDDAVGK</sequence>
<organism evidence="2 3">
    <name type="scientific">Mycolicibacterium mageritense</name>
    <name type="common">Mycobacterium mageritense</name>
    <dbReference type="NCBI Taxonomy" id="53462"/>
    <lineage>
        <taxon>Bacteria</taxon>
        <taxon>Bacillati</taxon>
        <taxon>Actinomycetota</taxon>
        <taxon>Actinomycetes</taxon>
        <taxon>Mycobacteriales</taxon>
        <taxon>Mycobacteriaceae</taxon>
        <taxon>Mycolicibacterium</taxon>
    </lineage>
</organism>
<protein>
    <submittedName>
        <fullName evidence="2">Uncharacterized protein</fullName>
    </submittedName>
</protein>
<proteinExistence type="predicted"/>
<evidence type="ECO:0000313" key="3">
    <source>
        <dbReference type="Proteomes" id="UP001241092"/>
    </source>
</evidence>
<evidence type="ECO:0000313" key="2">
    <source>
        <dbReference type="EMBL" id="BDY31389.1"/>
    </source>
</evidence>
<dbReference type="AlphaFoldDB" id="A0AAI8XN75"/>
<gene>
    <name evidence="2" type="ORF">hbim_05341</name>
</gene>
<name>A0AAI8XN75_MYCME</name>
<feature type="region of interest" description="Disordered" evidence="1">
    <location>
        <begin position="1"/>
        <end position="21"/>
    </location>
</feature>